<dbReference type="InterPro" id="IPR009941">
    <property type="entry name" value="DUF1473"/>
</dbReference>
<dbReference type="EMBL" id="CP114645">
    <property type="protein sequence ID" value="WAZ91752.1"/>
    <property type="molecule type" value="Genomic_DNA"/>
</dbReference>
<keyword evidence="1" id="KW-0614">Plasmid</keyword>
<proteinExistence type="predicted"/>
<name>A0A0X9K070_9SPIR</name>
<dbReference type="Pfam" id="PF07341">
    <property type="entry name" value="DUF1473"/>
    <property type="match status" value="1"/>
</dbReference>
<reference evidence="2" key="2">
    <citation type="submission" date="2022-12" db="EMBL/GenBank/DDBJ databases">
        <title>B. miyamotoi WGS.</title>
        <authorList>
            <person name="Kuleshov K.V."/>
            <person name="Hoornstra D."/>
            <person name="Hovius J.W."/>
            <person name="Platonov A.E."/>
            <person name="Telford S.R. III."/>
        </authorList>
    </citation>
    <scope>NUCLEOTIDE SEQUENCE</scope>
    <source>
        <strain evidence="2">410</strain>
        <plasmid evidence="2">p410-lp26</plasmid>
    </source>
</reference>
<dbReference type="AlphaFoldDB" id="A0A0X9K070"/>
<protein>
    <submittedName>
        <fullName evidence="2">DUF1473 family protein</fullName>
    </submittedName>
</protein>
<dbReference type="EMBL" id="KU041636">
    <property type="protein sequence ID" value="ALU64341.1"/>
    <property type="molecule type" value="Genomic_DNA"/>
</dbReference>
<gene>
    <name evidence="1" type="ORF">I871_E0005</name>
    <name evidence="2" type="ORF">O5398_06380</name>
</gene>
<reference evidence="1" key="1">
    <citation type="journal article" date="2016" name="PLoS ONE">
        <title>Multiple and Diverse vsp and vlp Sequences in Borrelia miyamotoi, a Hard Tick-Borne Zoonotic Pathogen.</title>
        <authorList>
            <person name="Barbour A.G."/>
        </authorList>
    </citation>
    <scope>NUCLEOTIDE SEQUENCE</scope>
    <source>
        <strain evidence="1">LB-2001</strain>
        <plasmid evidence="1">lpE</plasmid>
    </source>
</reference>
<geneLocation type="plasmid" evidence="1">
    <name>lpE</name>
</geneLocation>
<geneLocation type="plasmid" evidence="2 3">
    <name>p410-lp26</name>
</geneLocation>
<accession>A0A0X9K070</accession>
<evidence type="ECO:0000313" key="2">
    <source>
        <dbReference type="EMBL" id="WAZ91752.1"/>
    </source>
</evidence>
<sequence length="98" mass="11628">MQILNKDTNLPVSIKSTLNLPIRLYIKIFAKCKDIKKLNAIKYLIEITNLVIKHDCLDEFYLILDIIGVKYEFIHITLPKDLLRKHLYILYTTIIKRL</sequence>
<dbReference type="RefSeq" id="WP_070401535.1">
    <property type="nucleotide sequence ID" value="NZ_CP017136.1"/>
</dbReference>
<evidence type="ECO:0000313" key="3">
    <source>
        <dbReference type="Proteomes" id="UP001164544"/>
    </source>
</evidence>
<evidence type="ECO:0000313" key="1">
    <source>
        <dbReference type="EMBL" id="ALU64341.1"/>
    </source>
</evidence>
<organism evidence="1">
    <name type="scientific">Borrelia miyamotoi</name>
    <dbReference type="NCBI Taxonomy" id="47466"/>
    <lineage>
        <taxon>Bacteria</taxon>
        <taxon>Pseudomonadati</taxon>
        <taxon>Spirochaetota</taxon>
        <taxon>Spirochaetia</taxon>
        <taxon>Spirochaetales</taxon>
        <taxon>Borreliaceae</taxon>
        <taxon>Borrelia</taxon>
    </lineage>
</organism>
<dbReference type="Proteomes" id="UP001164544">
    <property type="component" value="Plasmid p410-lp26"/>
</dbReference>